<dbReference type="PROSITE" id="PS50076">
    <property type="entry name" value="DNAJ_2"/>
    <property type="match status" value="1"/>
</dbReference>
<dbReference type="Pfam" id="PF00515">
    <property type="entry name" value="TPR_1"/>
    <property type="match status" value="2"/>
</dbReference>
<dbReference type="SMART" id="SM00271">
    <property type="entry name" value="DnaJ"/>
    <property type="match status" value="1"/>
</dbReference>
<evidence type="ECO:0000313" key="6">
    <source>
        <dbReference type="EMBL" id="JAP82235.1"/>
    </source>
</evidence>
<dbReference type="AlphaFoldDB" id="A0A131YUN7"/>
<dbReference type="PROSITE" id="PS00636">
    <property type="entry name" value="DNAJ_1"/>
    <property type="match status" value="1"/>
</dbReference>
<accession>A0A131YUN7</accession>
<dbReference type="InterPro" id="IPR019734">
    <property type="entry name" value="TPR_rpt"/>
</dbReference>
<dbReference type="PROSITE" id="PS50293">
    <property type="entry name" value="TPR_REGION"/>
    <property type="match status" value="1"/>
</dbReference>
<organism evidence="6">
    <name type="scientific">Rhipicephalus appendiculatus</name>
    <name type="common">Brown ear tick</name>
    <dbReference type="NCBI Taxonomy" id="34631"/>
    <lineage>
        <taxon>Eukaryota</taxon>
        <taxon>Metazoa</taxon>
        <taxon>Ecdysozoa</taxon>
        <taxon>Arthropoda</taxon>
        <taxon>Chelicerata</taxon>
        <taxon>Arachnida</taxon>
        <taxon>Acari</taxon>
        <taxon>Parasitiformes</taxon>
        <taxon>Ixodida</taxon>
        <taxon>Ixodoidea</taxon>
        <taxon>Ixodidae</taxon>
        <taxon>Rhipicephalinae</taxon>
        <taxon>Rhipicephalus</taxon>
        <taxon>Rhipicephalus</taxon>
    </lineage>
</organism>
<dbReference type="SMART" id="SM00028">
    <property type="entry name" value="TPR"/>
    <property type="match status" value="8"/>
</dbReference>
<dbReference type="InterPro" id="IPR018253">
    <property type="entry name" value="DnaJ_domain_CS"/>
</dbReference>
<dbReference type="EMBL" id="GEDV01006322">
    <property type="protein sequence ID" value="JAP82235.1"/>
    <property type="molecule type" value="Transcribed_RNA"/>
</dbReference>
<feature type="repeat" description="TPR" evidence="4">
    <location>
        <begin position="329"/>
        <end position="362"/>
    </location>
</feature>
<feature type="repeat" description="TPR" evidence="4">
    <location>
        <begin position="211"/>
        <end position="244"/>
    </location>
</feature>
<evidence type="ECO:0000259" key="5">
    <source>
        <dbReference type="PROSITE" id="PS50076"/>
    </source>
</evidence>
<dbReference type="PANTHER" id="PTHR45188">
    <property type="entry name" value="DNAJ PROTEIN P58IPK HOMOLOG"/>
    <property type="match status" value="1"/>
</dbReference>
<dbReference type="Pfam" id="PF00226">
    <property type="entry name" value="DnaJ"/>
    <property type="match status" value="1"/>
</dbReference>
<keyword evidence="1" id="KW-0677">Repeat</keyword>
<dbReference type="Gene3D" id="1.10.287.110">
    <property type="entry name" value="DnaJ domain"/>
    <property type="match status" value="1"/>
</dbReference>
<sequence length="503" mass="57789">MALQENMDCDIQIIEEKTDLPPPSKQKLAEVKKEEGNELYGLQKYDEAVKRYTEAIELDGSNVAYYSNRAACYMMLGNHRAALDDCHQALQRDPHNAKSLLREAKCYVALGDPAAALRSLHLLRDLDPQNPALPRELKSAEILQHFLDEGDKAYEAQNYEKVIYCMDRALQQAVSCSKIEVLKAESLALLKRLTDARQIANNIMRAEPTNADAMYVRGLCFYYEDNIEKALQHFQQVLRLAPDHPKASAAYKKARLLKSKKDEGNEAFNKGNFQEAFNIYTSALEVDPSNKLANSKLYFNRATVCSKINKLNQTVEDCTTAISLNEDYLKAYMRRAKTYMDLEMYEEAVRDYERILRKDHTRENKRLLDQAKLELKKSKRKDYYKVLGIPKDATVDDIKKAYRKRALLHHPDRHSNASEDMKREQEKKFKELGEAYNILSDPKKRMRYDEGRDLEDMDSFSSDASPHVFRTFFETPGFFSTGGSSFQHDAGFGFPGGFSFQFG</sequence>
<dbReference type="InterPro" id="IPR001623">
    <property type="entry name" value="DnaJ_domain"/>
</dbReference>
<feature type="repeat" description="TPR" evidence="4">
    <location>
        <begin position="29"/>
        <end position="62"/>
    </location>
</feature>
<keyword evidence="3" id="KW-0143">Chaperone</keyword>
<protein>
    <submittedName>
        <fullName evidence="6">DnaJ-like protein subfamily C member 7</fullName>
    </submittedName>
</protein>
<dbReference type="SUPFAM" id="SSF46565">
    <property type="entry name" value="Chaperone J-domain"/>
    <property type="match status" value="1"/>
</dbReference>
<dbReference type="PANTHER" id="PTHR45188:SF2">
    <property type="entry name" value="DNAJ HOMOLOG SUBFAMILY C MEMBER 7"/>
    <property type="match status" value="1"/>
</dbReference>
<dbReference type="PROSITE" id="PS50005">
    <property type="entry name" value="TPR"/>
    <property type="match status" value="5"/>
</dbReference>
<dbReference type="CDD" id="cd06257">
    <property type="entry name" value="DnaJ"/>
    <property type="match status" value="1"/>
</dbReference>
<evidence type="ECO:0000256" key="2">
    <source>
        <dbReference type="ARBA" id="ARBA00022803"/>
    </source>
</evidence>
<dbReference type="SUPFAM" id="SSF48452">
    <property type="entry name" value="TPR-like"/>
    <property type="match status" value="1"/>
</dbReference>
<dbReference type="PRINTS" id="PR00625">
    <property type="entry name" value="JDOMAIN"/>
</dbReference>
<dbReference type="InterPro" id="IPR011990">
    <property type="entry name" value="TPR-like_helical_dom_sf"/>
</dbReference>
<proteinExistence type="predicted"/>
<evidence type="ECO:0000256" key="1">
    <source>
        <dbReference type="ARBA" id="ARBA00022737"/>
    </source>
</evidence>
<evidence type="ECO:0000256" key="4">
    <source>
        <dbReference type="PROSITE-ProRule" id="PRU00339"/>
    </source>
</evidence>
<dbReference type="Gene3D" id="1.25.40.10">
    <property type="entry name" value="Tetratricopeptide repeat domain"/>
    <property type="match status" value="1"/>
</dbReference>
<feature type="domain" description="J" evidence="5">
    <location>
        <begin position="382"/>
        <end position="452"/>
    </location>
</feature>
<name>A0A131YUN7_RHIAP</name>
<dbReference type="InterPro" id="IPR036869">
    <property type="entry name" value="J_dom_sf"/>
</dbReference>
<feature type="repeat" description="TPR" evidence="4">
    <location>
        <begin position="257"/>
        <end position="290"/>
    </location>
</feature>
<keyword evidence="2 4" id="KW-0802">TPR repeat</keyword>
<dbReference type="Pfam" id="PF13181">
    <property type="entry name" value="TPR_8"/>
    <property type="match status" value="1"/>
</dbReference>
<feature type="repeat" description="TPR" evidence="4">
    <location>
        <begin position="63"/>
        <end position="96"/>
    </location>
</feature>
<reference evidence="6" key="1">
    <citation type="journal article" date="2016" name="Ticks Tick Borne Dis.">
        <title>De novo assembly and annotation of the salivary gland transcriptome of Rhipicephalus appendiculatus male and female ticks during blood feeding.</title>
        <authorList>
            <person name="de Castro M.H."/>
            <person name="de Klerk D."/>
            <person name="Pienaar R."/>
            <person name="Latif A.A."/>
            <person name="Rees D.J."/>
            <person name="Mans B.J."/>
        </authorList>
    </citation>
    <scope>NUCLEOTIDE SEQUENCE</scope>
    <source>
        <tissue evidence="6">Salivary glands</tissue>
    </source>
</reference>
<dbReference type="FunFam" id="1.25.40.10:FF:000097">
    <property type="entry name" value="DnaJ homolog subfamily C member 7 homolog"/>
    <property type="match status" value="1"/>
</dbReference>
<evidence type="ECO:0000256" key="3">
    <source>
        <dbReference type="ARBA" id="ARBA00023186"/>
    </source>
</evidence>